<comment type="caution">
    <text evidence="2">The sequence shown here is derived from an EMBL/GenBank/DDBJ whole genome shotgun (WGS) entry which is preliminary data.</text>
</comment>
<sequence>MAHSGHLLAFTPAAASILRWLASRRLALGSIVATFVGILATLVETTRRSKPTAQPPRPRALGHRRVLLSSLLASALAPAAQPSRPPVPAPNPVVVLALALVPAAAVAVSTTASSTDEMADLRCGEPVLRLLAMVWCMLHRIADVVDREHHLTSLFAACHGLGSPPAGVPGDDGLGPRKNLQCP</sequence>
<reference evidence="2 3" key="1">
    <citation type="submission" date="2019-11" db="EMBL/GenBank/DDBJ databases">
        <title>Whole genome sequence of Oryza granulata.</title>
        <authorList>
            <person name="Li W."/>
        </authorList>
    </citation>
    <scope>NUCLEOTIDE SEQUENCE [LARGE SCALE GENOMIC DNA]</scope>
    <source>
        <strain evidence="3">cv. Menghai</strain>
        <tissue evidence="2">Leaf</tissue>
    </source>
</reference>
<gene>
    <name evidence="2" type="ORF">E2562_027286</name>
</gene>
<protein>
    <submittedName>
        <fullName evidence="2">Uncharacterized protein</fullName>
    </submittedName>
</protein>
<evidence type="ECO:0000256" key="1">
    <source>
        <dbReference type="SAM" id="Phobius"/>
    </source>
</evidence>
<feature type="transmembrane region" description="Helical" evidence="1">
    <location>
        <begin position="25"/>
        <end position="43"/>
    </location>
</feature>
<dbReference type="AlphaFoldDB" id="A0A6G1C9R1"/>
<dbReference type="EMBL" id="SPHZ02000010">
    <property type="protein sequence ID" value="KAF0896761.1"/>
    <property type="molecule type" value="Genomic_DNA"/>
</dbReference>
<dbReference type="Proteomes" id="UP000479710">
    <property type="component" value="Unassembled WGS sequence"/>
</dbReference>
<keyword evidence="1" id="KW-0812">Transmembrane</keyword>
<organism evidence="2 3">
    <name type="scientific">Oryza meyeriana var. granulata</name>
    <dbReference type="NCBI Taxonomy" id="110450"/>
    <lineage>
        <taxon>Eukaryota</taxon>
        <taxon>Viridiplantae</taxon>
        <taxon>Streptophyta</taxon>
        <taxon>Embryophyta</taxon>
        <taxon>Tracheophyta</taxon>
        <taxon>Spermatophyta</taxon>
        <taxon>Magnoliopsida</taxon>
        <taxon>Liliopsida</taxon>
        <taxon>Poales</taxon>
        <taxon>Poaceae</taxon>
        <taxon>BOP clade</taxon>
        <taxon>Oryzoideae</taxon>
        <taxon>Oryzeae</taxon>
        <taxon>Oryzinae</taxon>
        <taxon>Oryza</taxon>
        <taxon>Oryza meyeriana</taxon>
    </lineage>
</organism>
<name>A0A6G1C9R1_9ORYZ</name>
<accession>A0A6G1C9R1</accession>
<proteinExistence type="predicted"/>
<evidence type="ECO:0000313" key="3">
    <source>
        <dbReference type="Proteomes" id="UP000479710"/>
    </source>
</evidence>
<evidence type="ECO:0000313" key="2">
    <source>
        <dbReference type="EMBL" id="KAF0896761.1"/>
    </source>
</evidence>
<keyword evidence="3" id="KW-1185">Reference proteome</keyword>
<keyword evidence="1" id="KW-1133">Transmembrane helix</keyword>
<keyword evidence="1" id="KW-0472">Membrane</keyword>